<dbReference type="InterPro" id="IPR050437">
    <property type="entry name" value="Ribos_protein_bS1-like"/>
</dbReference>
<gene>
    <name evidence="5" type="ORF">A3B45_01755</name>
</gene>
<dbReference type="GO" id="GO:0006412">
    <property type="term" value="P:translation"/>
    <property type="evidence" value="ECO:0007669"/>
    <property type="project" value="TreeGrafter"/>
</dbReference>
<dbReference type="PANTHER" id="PTHR10724">
    <property type="entry name" value="30S RIBOSOMAL PROTEIN S1"/>
    <property type="match status" value="1"/>
</dbReference>
<dbReference type="InterPro" id="IPR003029">
    <property type="entry name" value="S1_domain"/>
</dbReference>
<feature type="domain" description="S1 motif" evidence="4">
    <location>
        <begin position="18"/>
        <end position="83"/>
    </location>
</feature>
<comment type="similarity">
    <text evidence="1">Belongs to the bacterial ribosomal protein bS1 family.</text>
</comment>
<organism evidence="5 6">
    <name type="scientific">Candidatus Daviesbacteria bacterium RIFCSPLOWO2_01_FULL_39_12</name>
    <dbReference type="NCBI Taxonomy" id="1797785"/>
    <lineage>
        <taxon>Bacteria</taxon>
        <taxon>Candidatus Daviesiibacteriota</taxon>
    </lineage>
</organism>
<dbReference type="PRINTS" id="PR00681">
    <property type="entry name" value="RIBOSOMALS1"/>
</dbReference>
<reference evidence="5 6" key="1">
    <citation type="journal article" date="2016" name="Nat. Commun.">
        <title>Thousands of microbial genomes shed light on interconnected biogeochemical processes in an aquifer system.</title>
        <authorList>
            <person name="Anantharaman K."/>
            <person name="Brown C.T."/>
            <person name="Hug L.A."/>
            <person name="Sharon I."/>
            <person name="Castelle C.J."/>
            <person name="Probst A.J."/>
            <person name="Thomas B.C."/>
            <person name="Singh A."/>
            <person name="Wilkins M.J."/>
            <person name="Karaoz U."/>
            <person name="Brodie E.L."/>
            <person name="Williams K.H."/>
            <person name="Hubbard S.S."/>
            <person name="Banfield J.F."/>
        </authorList>
    </citation>
    <scope>NUCLEOTIDE SEQUENCE [LARGE SCALE GENOMIC DNA]</scope>
</reference>
<dbReference type="GO" id="GO:1990904">
    <property type="term" value="C:ribonucleoprotein complex"/>
    <property type="evidence" value="ECO:0007669"/>
    <property type="project" value="UniProtKB-KW"/>
</dbReference>
<dbReference type="InterPro" id="IPR035104">
    <property type="entry name" value="Ribosomal_protein_S1-like"/>
</dbReference>
<evidence type="ECO:0000259" key="4">
    <source>
        <dbReference type="PROSITE" id="PS50126"/>
    </source>
</evidence>
<dbReference type="CDD" id="cd04465">
    <property type="entry name" value="S1_RPS1_repeat_ec2_hs2"/>
    <property type="match status" value="1"/>
</dbReference>
<evidence type="ECO:0000313" key="6">
    <source>
        <dbReference type="Proteomes" id="UP000178565"/>
    </source>
</evidence>
<protein>
    <recommendedName>
        <fullName evidence="4">S1 motif domain-containing protein</fullName>
    </recommendedName>
</protein>
<evidence type="ECO:0000256" key="1">
    <source>
        <dbReference type="ARBA" id="ARBA00006767"/>
    </source>
</evidence>
<feature type="domain" description="S1 motif" evidence="4">
    <location>
        <begin position="110"/>
        <end position="180"/>
    </location>
</feature>
<feature type="domain" description="S1 motif" evidence="4">
    <location>
        <begin position="284"/>
        <end position="347"/>
    </location>
</feature>
<dbReference type="Gene3D" id="2.40.50.140">
    <property type="entry name" value="Nucleic acid-binding proteins"/>
    <property type="match status" value="4"/>
</dbReference>
<dbReference type="PANTHER" id="PTHR10724:SF7">
    <property type="entry name" value="SMALL RIBOSOMAL SUBUNIT PROTEIN BS1C"/>
    <property type="match status" value="1"/>
</dbReference>
<evidence type="ECO:0000256" key="2">
    <source>
        <dbReference type="ARBA" id="ARBA00022980"/>
    </source>
</evidence>
<dbReference type="GO" id="GO:0003729">
    <property type="term" value="F:mRNA binding"/>
    <property type="evidence" value="ECO:0007669"/>
    <property type="project" value="TreeGrafter"/>
</dbReference>
<dbReference type="GO" id="GO:0005840">
    <property type="term" value="C:ribosome"/>
    <property type="evidence" value="ECO:0007669"/>
    <property type="project" value="UniProtKB-KW"/>
</dbReference>
<keyword evidence="3" id="KW-0687">Ribonucleoprotein</keyword>
<proteinExistence type="inferred from homology"/>
<dbReference type="AlphaFoldDB" id="A0A1F5KTU7"/>
<dbReference type="STRING" id="1797785.A3B45_01755"/>
<accession>A0A1F5KTU7</accession>
<evidence type="ECO:0000313" key="5">
    <source>
        <dbReference type="EMBL" id="OGE44259.1"/>
    </source>
</evidence>
<dbReference type="Proteomes" id="UP000178565">
    <property type="component" value="Unassembled WGS sequence"/>
</dbReference>
<comment type="caution">
    <text evidence="5">The sequence shown here is derived from an EMBL/GenBank/DDBJ whole genome shotgun (WGS) entry which is preliminary data.</text>
</comment>
<evidence type="ECO:0000256" key="3">
    <source>
        <dbReference type="ARBA" id="ARBA00023274"/>
    </source>
</evidence>
<dbReference type="SMART" id="SM00316">
    <property type="entry name" value="S1"/>
    <property type="match status" value="4"/>
</dbReference>
<keyword evidence="2" id="KW-0689">Ribosomal protein</keyword>
<dbReference type="InterPro" id="IPR012340">
    <property type="entry name" value="NA-bd_OB-fold"/>
</dbReference>
<sequence length="357" mass="39011">MEQLLASAPKKLITPFRNQEVEGEIVSITQNEITLDFNSKSEGVLPKKGFSKEQLANLKVGQKLKAFVAEIENENGQTILSLHPTVSKVSRRRNRGGVSYDGFIQAQKQKRELSGFVVEANKGGLIVDVSGQMGFLPNSQVGFDLLSKLGQNSADLIGKNVKLSVIEVDEGNNRLIFSQRTTLSDELKNKLTAFKNKNKDQVSGKIVAILPFGLVVDVEGLEGLVFISDVAWEKIDDLSSLFKIGQEVEAKVIGIDLELGRINLSIKQLSKDPFLEISQKFQSDDVVKGEVAALTDQGVLINLEDGVEGLLPASKVPSGETYQAGDKISLLVDSIDSQRRRINLAPMITSTEGLIYK</sequence>
<dbReference type="EMBL" id="MFDM01000005">
    <property type="protein sequence ID" value="OGE44259.1"/>
    <property type="molecule type" value="Genomic_DNA"/>
</dbReference>
<dbReference type="Pfam" id="PF00575">
    <property type="entry name" value="S1"/>
    <property type="match status" value="4"/>
</dbReference>
<feature type="domain" description="S1 motif" evidence="4">
    <location>
        <begin position="199"/>
        <end position="267"/>
    </location>
</feature>
<dbReference type="GO" id="GO:0003735">
    <property type="term" value="F:structural constituent of ribosome"/>
    <property type="evidence" value="ECO:0007669"/>
    <property type="project" value="TreeGrafter"/>
</dbReference>
<dbReference type="PROSITE" id="PS50126">
    <property type="entry name" value="S1"/>
    <property type="match status" value="4"/>
</dbReference>
<name>A0A1F5KTU7_9BACT</name>
<dbReference type="SUPFAM" id="SSF50249">
    <property type="entry name" value="Nucleic acid-binding proteins"/>
    <property type="match status" value="4"/>
</dbReference>